<reference evidence="2 3" key="1">
    <citation type="submission" date="2014-08" db="EMBL/GenBank/DDBJ databases">
        <title>Whole genome shotgun sequence of Rhizobium rubi NBRC 13261.</title>
        <authorList>
            <person name="Katano-Makiyama Y."/>
            <person name="Hosoyama A."/>
            <person name="Hashimoto M."/>
            <person name="Hosoyama Y."/>
            <person name="Noguchi M."/>
            <person name="Tsuchikane K."/>
            <person name="Uohara A."/>
            <person name="Ohji S."/>
            <person name="Ichikawa N."/>
            <person name="Kimura A."/>
            <person name="Yamazoe A."/>
            <person name="Fujita N."/>
        </authorList>
    </citation>
    <scope>NUCLEOTIDE SEQUENCE [LARGE SCALE GENOMIC DNA]</scope>
    <source>
        <strain evidence="2 3">NBRC 13261</strain>
    </source>
</reference>
<comment type="caution">
    <text evidence="2">The sequence shown here is derived from an EMBL/GenBank/DDBJ whole genome shotgun (WGS) entry which is preliminary data.</text>
</comment>
<keyword evidence="1" id="KW-0732">Signal</keyword>
<evidence type="ECO:0000256" key="1">
    <source>
        <dbReference type="SAM" id="SignalP"/>
    </source>
</evidence>
<organism evidence="2 3">
    <name type="scientific">Agrobacterium rubi TR3 = NBRC 13261</name>
    <dbReference type="NCBI Taxonomy" id="1368415"/>
    <lineage>
        <taxon>Bacteria</taxon>
        <taxon>Pseudomonadati</taxon>
        <taxon>Pseudomonadota</taxon>
        <taxon>Alphaproteobacteria</taxon>
        <taxon>Hyphomicrobiales</taxon>
        <taxon>Rhizobiaceae</taxon>
        <taxon>Rhizobium/Agrobacterium group</taxon>
        <taxon>Agrobacterium</taxon>
    </lineage>
</organism>
<protein>
    <submittedName>
        <fullName evidence="2">Uncharacterized protein</fullName>
    </submittedName>
</protein>
<dbReference type="RefSeq" id="WP_045228928.1">
    <property type="nucleotide sequence ID" value="NZ_BBJU01000004.1"/>
</dbReference>
<dbReference type="Proteomes" id="UP000028701">
    <property type="component" value="Unassembled WGS sequence"/>
</dbReference>
<accession>A0A081CRP8</accession>
<dbReference type="EMBL" id="BBJU01000004">
    <property type="protein sequence ID" value="GAK69344.1"/>
    <property type="molecule type" value="Genomic_DNA"/>
</dbReference>
<evidence type="ECO:0000313" key="2">
    <source>
        <dbReference type="EMBL" id="GAK69344.1"/>
    </source>
</evidence>
<evidence type="ECO:0000313" key="3">
    <source>
        <dbReference type="Proteomes" id="UP000028701"/>
    </source>
</evidence>
<name>A0A081CRP8_9HYPH</name>
<feature type="chain" id="PRO_5001755988" evidence="1">
    <location>
        <begin position="23"/>
        <end position="68"/>
    </location>
</feature>
<dbReference type="AlphaFoldDB" id="A0A081CRP8"/>
<feature type="signal peptide" evidence="1">
    <location>
        <begin position="1"/>
        <end position="22"/>
    </location>
</feature>
<sequence>MKSKLFLTAAAVFVFFGAAGLADLFGMADVSSYLKGQGEVLKADYRAVQTADTLMETTVITKETPKAE</sequence>
<proteinExistence type="predicted"/>
<gene>
    <name evidence="2" type="ORF">RRU01S_04_01660</name>
</gene>